<protein>
    <submittedName>
        <fullName evidence="1">Uncharacterized protein</fullName>
    </submittedName>
</protein>
<dbReference type="EMBL" id="VSSQ01130289">
    <property type="protein sequence ID" value="MPN58027.1"/>
    <property type="molecule type" value="Genomic_DNA"/>
</dbReference>
<proteinExistence type="predicted"/>
<name>A0A645J3Q8_9ZZZZ</name>
<sequence length="59" mass="6725">MARLESDIIDAIDQVLNNLASKVVLIAKRYEHTLGEVEEKTAQSNAKVKYALERMGYTW</sequence>
<evidence type="ECO:0000313" key="1">
    <source>
        <dbReference type="EMBL" id="MPN58027.1"/>
    </source>
</evidence>
<organism evidence="1">
    <name type="scientific">bioreactor metagenome</name>
    <dbReference type="NCBI Taxonomy" id="1076179"/>
    <lineage>
        <taxon>unclassified sequences</taxon>
        <taxon>metagenomes</taxon>
        <taxon>ecological metagenomes</taxon>
    </lineage>
</organism>
<comment type="caution">
    <text evidence="1">The sequence shown here is derived from an EMBL/GenBank/DDBJ whole genome shotgun (WGS) entry which is preliminary data.</text>
</comment>
<reference evidence="1" key="1">
    <citation type="submission" date="2019-08" db="EMBL/GenBank/DDBJ databases">
        <authorList>
            <person name="Kucharzyk K."/>
            <person name="Murdoch R.W."/>
            <person name="Higgins S."/>
            <person name="Loffler F."/>
        </authorList>
    </citation>
    <scope>NUCLEOTIDE SEQUENCE</scope>
</reference>
<dbReference type="AlphaFoldDB" id="A0A645J3Q8"/>
<gene>
    <name evidence="1" type="ORF">SDC9_205724</name>
</gene>
<accession>A0A645J3Q8</accession>